<feature type="domain" description="NB-ARC" evidence="5">
    <location>
        <begin position="1926"/>
        <end position="2101"/>
    </location>
</feature>
<dbReference type="Gene3D" id="2.160.20.80">
    <property type="entry name" value="E3 ubiquitin-protein ligase SopA"/>
    <property type="match status" value="1"/>
</dbReference>
<feature type="repeat" description="TPR" evidence="3">
    <location>
        <begin position="2782"/>
        <end position="2815"/>
    </location>
</feature>
<accession>A0AAV7YR96</accession>
<dbReference type="InterPro" id="IPR001646">
    <property type="entry name" value="5peptide_repeat"/>
</dbReference>
<feature type="repeat" description="TPR" evidence="3">
    <location>
        <begin position="3127"/>
        <end position="3160"/>
    </location>
</feature>
<dbReference type="InterPro" id="IPR024977">
    <property type="entry name" value="Apc4-like_WD40_dom"/>
</dbReference>
<feature type="repeat" description="TPR" evidence="3">
    <location>
        <begin position="2825"/>
        <end position="2858"/>
    </location>
</feature>
<feature type="repeat" description="TPR" evidence="3">
    <location>
        <begin position="2868"/>
        <end position="2901"/>
    </location>
</feature>
<dbReference type="Proteomes" id="UP001146793">
    <property type="component" value="Unassembled WGS sequence"/>
</dbReference>
<feature type="repeat" description="TPR" evidence="3">
    <location>
        <begin position="3084"/>
        <end position="3117"/>
    </location>
</feature>
<evidence type="ECO:0000259" key="6">
    <source>
        <dbReference type="Pfam" id="PF12894"/>
    </source>
</evidence>
<comment type="caution">
    <text evidence="8">The sequence shown here is derived from an EMBL/GenBank/DDBJ whole genome shotgun (WGS) entry which is preliminary data.</text>
</comment>
<evidence type="ECO:0000256" key="4">
    <source>
        <dbReference type="SAM" id="Coils"/>
    </source>
</evidence>
<sequence>MNCVSNSQKQFYPQSQIAWILCKTNNLNNPIHIASGSKTFVFLFHKAVLQQFGSFLSKEGTNFHELDNYVRIGLVCEHLIILPSNRSFISQNSSEHITLRANLWDAKNNKQESKGFSNYIMYKKIETDKCATRPDLIGVFEIGNFETVCKGLKEQVSGKQIKCIIILVKQNEKSVTSSNLFVIKGLLKKLGSKIEVYEEVGWRSETISEIKSFDKLSIEATFKETTSSTRLLLDKTNIGIDTVYELSFEELPEQIAHKTNKIENIYDEYKRNQISNKMLQTKEGEEVQFFKHQTNGWGAFKITDEKTAELFITKIEGLSNIHQSNSKSHYVELVKNTIKIRIYGLKGGGGGGGGGYWDNLIIKLDNLNKDLEVMSLKEIDIQIAKILTESQIQITKLEFSNIGNSIRSKINNLKTEVEEEANKRRKDQINPIIFKIEGKISKKLNKKVDQKKNNSIKKEKEIEIEHETNKQIENQAIKMHFTGNHFYFRNNETERYMSGDCGLYALRRALAFIKYENCEIENFGSFQKGKYSIKNLRDVCAIICNDESLLSENGKKPITEEGLRKLAKSLGLIVDFIREGFAIQDKKDLKKTLEKSKKETNGRGTKNEQKKTEYFNFKTRLHNSSILKKIKRSLNIKNPVMQENDIGSRYCFENILEALQLEMGKRLTKEDRKKYYKKLKKIDKKRKTNRIIMKEPNKFNDLNQFNELKKFNELNQLNEFKNFNELKDIAKSEVWNDEKWQSYLYEVIFKSRGKKKYKVLAGTAISTLNYAGISLSIENFRKVNIEGADLRGAMLDKTNFEEATLKNVLFDENTWLQGANFVKSDMEGVLIEKVLEKEELFKSKHKNICLSRDGKFIAIAYEDGNVVIYNAENAEMIATINEVINVKTMDFSSDNKSLVIADDEKNISLYEMKNNRLNQIGNVQEKINNITNIKFIIDSKDKVVINNDKEVIAFQLLTNDIELHVSIKEDVKITEVMLDRENKLIIILETGDLIETQKREGIIDLDKKLIEKIEKIKSKKIHESKNKDFDFSNIKKIRELKKNFPLTEDNVQEDQIINILDPINSEDMKWINKVGFRDNNEKLDQEVIQNYKKYEPTISEQGEIMGLAILEKGRVIFGTKYGKIYYIDTNGTKKVVILNHNEYIKKISFGNNKVSYIDYNNMLMIWNIENFSNPRLLKVKGNINKEQLKDIQINKVKHLPKETREKLIPLRQKEEYELEKKSIEEWIHGIKEYDLDKMYTRKKIMYNGVINRFTKSQGIELPTNYEKALKKYMCHITEKGWFGYDINGEYIKHDKEYEGKYKGWDIVEGLSMTIRMCYTILIGLEKKRPLLLESLLKEEGITEPSWFKERLIEEILIRKKIIKIQKLINARLLSKATEEALKEVKKLKYGEEVSIPSGWSGIIGHAIYVSFTRKRNEKGDYYLVRIDNLGPGSDDRHRKLMDGEKKLGYYPYFAHINPDYVDIYISRVIESGNKNDENEAIKTIYGEIDGIFFEKISNINAPEYNKIRTFLIQERGNCVINNLAVGSGIRMIYEIFEFLKCCECIILCGDPFAFGKGQAYAGQAEIEKIVKQLKEISQSHFNRDGYKNDMVKYINLKVRYKEIRSKFENQEEEKTEITIENKNIDDIITDYLGLGTDFKLQRETQESNKINKQNILIVGPRGCGKTLYAKYLENTLWTEYEKANSEEKEKRHIPLYINAREIKDKEQMIKEVLKTNGCKDLIIDNLSKHKKFLFIIDRCEHLKKKEEAIYRINQLYRWKWSKVIFLYQTVPSKREQAVLFKQFAVYNGASKENIVSNSLKILEIAPFSKQNIESYIEKHIKSKSETQEWETEEKYNQILKTLPSKIKSKLNNPGLLVKAIKKLEEIFEEEEKNRELLICDICKKLVERWYETKWINLKLRAHTKTSEILETDITLPLKNNTFIGREEEIKQMEKILEETGQVILFAPTGRGRIGKTEIAKAYAHKSVEKNKYKKSKVYWIRGDQIRDGMLKLAEKLEIAIEEIKNQNKSEYKKENEIIDVLKERLTRKKHWLIIYDGVESNLDIKNYLPLKNDKVKGGHIIITTRDIYGTFKKEDTKGKVIKVGRFKKYEAVDMLERLIGEGEQEDLEDIASLLGYYPPSLYREGVKIKKKSWRRKVNEYKEGVESKLNKNKKKLKKMGINVPKNNTNFTGREIELSILEDKLKLDEYKIVSLASTKKERKQEEKKQEIATEVGMGGVGKTQLALQYVYRNAGMYKRVWWLNTESDSTLNTSFLHSAKCENIDISEKDKQEGKVIQRIKKWLENSKNAGWLLVFDNAKNQDVVKNYIPEHGGHILITSRNKEWNLLTNEILELGVFREYEAREYIKKVIGIRNKQDNKFAKELAEELGHLPLALAQVCAYIKNIGITLKDYLGQLNKKKRKTLMTQCQKTPKDYGEIVHTTWEITMDRIHREEQGIIEKKELERFDRLANEEDGTLWEELREKDYIVEKEGKRYVKKFNYINFQLSKPFQFQKEEIKTMLMNREKDKDPEGTSLKIMQAISYVESKDIPIYLISYYLEKEKVIRLVKKHDSESDNKNREIQNTQVQKTEEVITNNSSNVEKGKGVMVSKQNTNETEFWKALQKLKIYSMIEVTRSKQMISIHKLVQDVTRDSLEKNKSQEIIGELIKTIYMCNDYYDDYGNIKIKHSHKTKEILSHTLQIIKYGERESIKLNMIGEIYHNLGFYEDLYEGIDYKARYYYKKALGINKSLYGTEKHESVADTINNMGVILYSQGLYRKAFKKFQKALQIKMEIYKTKSNESIANTINNIGLVLDGQGFYKQALENFEKALEIKKNVYGTDKHASVADTINNIGLVLDNQSYYSKALENFEKALEIKRGVYGTEQNVSVADTINNIGNVLFNQGLYSKALENFEKALEIKKNVYGTENHASVADTLINIGDILNLQQSRYSEALETFEKALKILKKVHKTKYNGKVAITINNIGKVLDNQGLYNKALEKFEKSLEICMKIYKTKYHVLSVTLSENLACFLGTQGKYNEAMEKFQEILKIKKKLYQNGSHIKFINTLFNMGVVLNKQGLSNKALEKYQEILDIGEKLNINERYEFVVKTLFNMGVVLNKQSSFKKALEKFEKALEIQKRVYKTEIHEFIADLIHNIGIVLQNQSRYTEALENFQKALAIKTKLYKTEVHESIADTLYMIGRVLQKQSRDGEALENFKKAMVIKKKFYKTEINESIADTLYHLAEILQKKGLVTEALENYQKILDHEKQLIIVERYDLLSKTLNNIGVVLYNQGSNQLALEKYNQALEIAKNKTGITENMAIVADALYNIGIVRATQKNFVKAMEYFQQALEIRKKVYGTERHELVANTLNYMGVALYNLGSYNEAMEKLEKALEIKREIYKTEVHVSIADTINNIGLVLDSQGFSDEALKKYQKAFEIWSSQLGIEHQYTQIAYNNIQVLLNEKQQSTRNIQSIDFVNNFSTNYINIDFLELFSNKKYSEIVSVCTRMLEQGCHDISLVINRAEANLIQGRIEEANSDLSSAIYFCERGSTEYNIVQGHTNYLKGNYDSALNYYLNSGREEDMVIKHFIGLIYEKLKLTTERLSSETVNIGEMTKEEISKLTKKYFNEAKFDQIIALYTKYIEYIESESLDLSLLPITLNIKGEAYLELGKKQMAKEAFETALLICEETSKYYSLIKGNFYYIEEKYLEAIDKYQKAAKSFPEDAKIYYFLGKCYQHLRKYSGAKKNYKLSRSIDFKFMPSKIALEDADILDAGSEDYESEESGNDYYD</sequence>
<feature type="domain" description="Anaphase-promoting complex subunit 4-like WD40" evidence="6">
    <location>
        <begin position="843"/>
        <end position="892"/>
    </location>
</feature>
<feature type="coiled-coil region" evidence="4">
    <location>
        <begin position="1986"/>
        <end position="2013"/>
    </location>
</feature>
<dbReference type="InterPro" id="IPR019734">
    <property type="entry name" value="TPR_rpt"/>
</dbReference>
<reference evidence="8" key="1">
    <citation type="submission" date="2022-08" db="EMBL/GenBank/DDBJ databases">
        <title>Novel sulphate-reducing endosymbionts in the free-living metamonad Anaeramoeba.</title>
        <authorList>
            <person name="Jerlstrom-Hultqvist J."/>
            <person name="Cepicka I."/>
            <person name="Gallot-Lavallee L."/>
            <person name="Salas-Leiva D."/>
            <person name="Curtis B.A."/>
            <person name="Zahonova K."/>
            <person name="Pipaliya S."/>
            <person name="Dacks J."/>
            <person name="Roger A.J."/>
        </authorList>
    </citation>
    <scope>NUCLEOTIDE SEQUENCE</scope>
    <source>
        <strain evidence="8">Busselton2</strain>
    </source>
</reference>
<keyword evidence="4" id="KW-0175">Coiled coil</keyword>
<dbReference type="Pfam" id="PF00805">
    <property type="entry name" value="Pentapeptide"/>
    <property type="match status" value="1"/>
</dbReference>
<feature type="repeat" description="TPR" evidence="3">
    <location>
        <begin position="3300"/>
        <end position="3333"/>
    </location>
</feature>
<evidence type="ECO:0000259" key="7">
    <source>
        <dbReference type="Pfam" id="PF25000"/>
    </source>
</evidence>
<dbReference type="InterPro" id="IPR015943">
    <property type="entry name" value="WD40/YVTN_repeat-like_dom_sf"/>
</dbReference>
<dbReference type="Gene3D" id="1.25.40.10">
    <property type="entry name" value="Tetratricopeptide repeat domain"/>
    <property type="match status" value="7"/>
</dbReference>
<keyword evidence="2 3" id="KW-0802">TPR repeat</keyword>
<dbReference type="InterPro" id="IPR056681">
    <property type="entry name" value="DUF7779"/>
</dbReference>
<dbReference type="EMBL" id="JANTQA010000048">
    <property type="protein sequence ID" value="KAJ3431331.1"/>
    <property type="molecule type" value="Genomic_DNA"/>
</dbReference>
<dbReference type="PROSITE" id="PS50293">
    <property type="entry name" value="TPR_REGION"/>
    <property type="match status" value="4"/>
</dbReference>
<dbReference type="Gene3D" id="3.40.50.300">
    <property type="entry name" value="P-loop containing nucleotide triphosphate hydrolases"/>
    <property type="match status" value="3"/>
</dbReference>
<dbReference type="InterPro" id="IPR036322">
    <property type="entry name" value="WD40_repeat_dom_sf"/>
</dbReference>
<feature type="domain" description="DUF7779" evidence="7">
    <location>
        <begin position="2570"/>
        <end position="2637"/>
    </location>
</feature>
<dbReference type="Pfam" id="PF12894">
    <property type="entry name" value="ANAPC4_WD40"/>
    <property type="match status" value="1"/>
</dbReference>
<dbReference type="SUPFAM" id="SSF52540">
    <property type="entry name" value="P-loop containing nucleoside triphosphate hydrolases"/>
    <property type="match status" value="3"/>
</dbReference>
<protein>
    <submittedName>
        <fullName evidence="8">Tetratricopeptide repeat protein</fullName>
    </submittedName>
</protein>
<dbReference type="Pfam" id="PF13181">
    <property type="entry name" value="TPR_8"/>
    <property type="match status" value="1"/>
</dbReference>
<dbReference type="InterPro" id="IPR027417">
    <property type="entry name" value="P-loop_NTPase"/>
</dbReference>
<dbReference type="SUPFAM" id="SSF50978">
    <property type="entry name" value="WD40 repeat-like"/>
    <property type="match status" value="1"/>
</dbReference>
<dbReference type="InterPro" id="IPR002182">
    <property type="entry name" value="NB-ARC"/>
</dbReference>
<feature type="repeat" description="TPR" evidence="3">
    <location>
        <begin position="3343"/>
        <end position="3376"/>
    </location>
</feature>
<proteinExistence type="predicted"/>
<gene>
    <name evidence="8" type="ORF">M0812_03009</name>
</gene>
<dbReference type="Pfam" id="PF00931">
    <property type="entry name" value="NB-ARC"/>
    <property type="match status" value="2"/>
</dbReference>
<evidence type="ECO:0000256" key="3">
    <source>
        <dbReference type="PROSITE-ProRule" id="PRU00339"/>
    </source>
</evidence>
<feature type="repeat" description="TPR" evidence="3">
    <location>
        <begin position="3256"/>
        <end position="3289"/>
    </location>
</feature>
<evidence type="ECO:0000256" key="2">
    <source>
        <dbReference type="ARBA" id="ARBA00022803"/>
    </source>
</evidence>
<evidence type="ECO:0000313" key="8">
    <source>
        <dbReference type="EMBL" id="KAJ3431331.1"/>
    </source>
</evidence>
<dbReference type="PANTHER" id="PTHR45641:SF19">
    <property type="entry name" value="NEPHROCYSTIN-3"/>
    <property type="match status" value="1"/>
</dbReference>
<feature type="coiled-coil region" evidence="4">
    <location>
        <begin position="410"/>
        <end position="461"/>
    </location>
</feature>
<dbReference type="SUPFAM" id="SSF48452">
    <property type="entry name" value="TPR-like"/>
    <property type="match status" value="4"/>
</dbReference>
<dbReference type="InterPro" id="IPR011990">
    <property type="entry name" value="TPR-like_helical_dom_sf"/>
</dbReference>
<dbReference type="SMART" id="SM00028">
    <property type="entry name" value="TPR"/>
    <property type="match status" value="20"/>
</dbReference>
<name>A0AAV7YR96_9EUKA</name>
<feature type="repeat" description="TPR" evidence="3">
    <location>
        <begin position="3170"/>
        <end position="3203"/>
    </location>
</feature>
<feature type="domain" description="NB-ARC" evidence="5">
    <location>
        <begin position="2203"/>
        <end position="2322"/>
    </location>
</feature>
<dbReference type="Pfam" id="PF13424">
    <property type="entry name" value="TPR_12"/>
    <property type="match status" value="7"/>
</dbReference>
<dbReference type="Gene3D" id="2.130.10.10">
    <property type="entry name" value="YVTN repeat-like/Quinoprotein amine dehydrogenase"/>
    <property type="match status" value="1"/>
</dbReference>
<dbReference type="PROSITE" id="PS50005">
    <property type="entry name" value="TPR"/>
    <property type="match status" value="10"/>
</dbReference>
<evidence type="ECO:0000259" key="5">
    <source>
        <dbReference type="Pfam" id="PF00931"/>
    </source>
</evidence>
<feature type="coiled-coil region" evidence="4">
    <location>
        <begin position="1593"/>
        <end position="1620"/>
    </location>
</feature>
<evidence type="ECO:0000256" key="1">
    <source>
        <dbReference type="ARBA" id="ARBA00022737"/>
    </source>
</evidence>
<evidence type="ECO:0000313" key="9">
    <source>
        <dbReference type="Proteomes" id="UP001146793"/>
    </source>
</evidence>
<feature type="repeat" description="TPR" evidence="3">
    <location>
        <begin position="2739"/>
        <end position="2772"/>
    </location>
</feature>
<dbReference type="Pfam" id="PF25000">
    <property type="entry name" value="DUF7779"/>
    <property type="match status" value="1"/>
</dbReference>
<keyword evidence="1" id="KW-0677">Repeat</keyword>
<organism evidence="8 9">
    <name type="scientific">Anaeramoeba flamelloides</name>
    <dbReference type="NCBI Taxonomy" id="1746091"/>
    <lineage>
        <taxon>Eukaryota</taxon>
        <taxon>Metamonada</taxon>
        <taxon>Anaeramoebidae</taxon>
        <taxon>Anaeramoeba</taxon>
    </lineage>
</organism>
<dbReference type="PANTHER" id="PTHR45641">
    <property type="entry name" value="TETRATRICOPEPTIDE REPEAT PROTEIN (AFU_ORTHOLOGUE AFUA_6G03870)"/>
    <property type="match status" value="1"/>
</dbReference>
<dbReference type="SUPFAM" id="SSF141571">
    <property type="entry name" value="Pentapeptide repeat-like"/>
    <property type="match status" value="1"/>
</dbReference>